<organism evidence="1 2">
    <name type="scientific">Coemansia nantahalensis</name>
    <dbReference type="NCBI Taxonomy" id="2789366"/>
    <lineage>
        <taxon>Eukaryota</taxon>
        <taxon>Fungi</taxon>
        <taxon>Fungi incertae sedis</taxon>
        <taxon>Zoopagomycota</taxon>
        <taxon>Kickxellomycotina</taxon>
        <taxon>Kickxellomycetes</taxon>
        <taxon>Kickxellales</taxon>
        <taxon>Kickxellaceae</taxon>
        <taxon>Coemansia</taxon>
    </lineage>
</organism>
<name>A0ACC1JQS2_9FUNG</name>
<accession>A0ACC1JQS2</accession>
<gene>
    <name evidence="1" type="ORF">IWQ57_004709</name>
</gene>
<proteinExistence type="predicted"/>
<comment type="caution">
    <text evidence="1">The sequence shown here is derived from an EMBL/GenBank/DDBJ whole genome shotgun (WGS) entry which is preliminary data.</text>
</comment>
<evidence type="ECO:0000313" key="2">
    <source>
        <dbReference type="Proteomes" id="UP001140234"/>
    </source>
</evidence>
<evidence type="ECO:0000313" key="1">
    <source>
        <dbReference type="EMBL" id="KAJ2765611.1"/>
    </source>
</evidence>
<reference evidence="1" key="1">
    <citation type="submission" date="2022-07" db="EMBL/GenBank/DDBJ databases">
        <title>Phylogenomic reconstructions and comparative analyses of Kickxellomycotina fungi.</title>
        <authorList>
            <person name="Reynolds N.K."/>
            <person name="Stajich J.E."/>
            <person name="Barry K."/>
            <person name="Grigoriev I.V."/>
            <person name="Crous P."/>
            <person name="Smith M.E."/>
        </authorList>
    </citation>
    <scope>NUCLEOTIDE SEQUENCE</scope>
    <source>
        <strain evidence="1">CBS 109366</strain>
    </source>
</reference>
<keyword evidence="2" id="KW-1185">Reference proteome</keyword>
<protein>
    <submittedName>
        <fullName evidence="1">Uncharacterized protein</fullName>
    </submittedName>
</protein>
<dbReference type="EMBL" id="JANBUJ010001951">
    <property type="protein sequence ID" value="KAJ2765611.1"/>
    <property type="molecule type" value="Genomic_DNA"/>
</dbReference>
<sequence length="268" mass="28393">MRLTPVAILIAAVSPSWAATYPITGDGVNCRSGPGTSYSVVKSYSKGQSVSITCQTPGTTVSGDSIWDKTSDGCYVADFYVKTGVNGYVTSRCGGSAPPTNGGGYCRGINAAGMSLVEQWEGFVARPKPDPIGLPTVGYGHLCQQSNCAEVKYSFPLTRATAESLLADDIPKYTSCLASAISDRVVLNDNQWAALASWTFNVGCGNVKTSTLVKRLNNGESPNTVAEQELPKWRMAGGQVMQGLVNRRKAEVELFKEASSKQAHPSCS</sequence>
<dbReference type="Proteomes" id="UP001140234">
    <property type="component" value="Unassembled WGS sequence"/>
</dbReference>